<evidence type="ECO:0000259" key="1">
    <source>
        <dbReference type="Pfam" id="PF00144"/>
    </source>
</evidence>
<evidence type="ECO:0000313" key="2">
    <source>
        <dbReference type="EMBL" id="GIJ60547.1"/>
    </source>
</evidence>
<reference evidence="2" key="1">
    <citation type="submission" date="2021-01" db="EMBL/GenBank/DDBJ databases">
        <title>Whole genome shotgun sequence of Virgisporangium aurantiacum NBRC 16421.</title>
        <authorList>
            <person name="Komaki H."/>
            <person name="Tamura T."/>
        </authorList>
    </citation>
    <scope>NUCLEOTIDE SEQUENCE</scope>
    <source>
        <strain evidence="2">NBRC 16421</strain>
    </source>
</reference>
<dbReference type="AlphaFoldDB" id="A0A8J3ZCU2"/>
<dbReference type="PANTHER" id="PTHR43319:SF3">
    <property type="entry name" value="BETA-LACTAMASE-RELATED DOMAIN-CONTAINING PROTEIN"/>
    <property type="match status" value="1"/>
</dbReference>
<dbReference type="InterPro" id="IPR052907">
    <property type="entry name" value="Beta-lactamase/esterase"/>
</dbReference>
<accession>A0A8J3ZCU2</accession>
<sequence>MVPVGGNTQPRFARVRKAFEELGDAGSGLAVVHDGEVVVDLYGGWRDAARTEPWTPDTLVHVFSVGKAVVAAALVRLVGERLDDPVAAHWPEFAAHGKGGTTVRHVLAHAAGLPAFPAPVADPGDWHGLCALLAGAEPEFPAGTAVAEHAITYGHLVGELIRRIDGRMPGEYLRAGYAGLDFALGATPDEQARTAELEYTEPGWPERTVGPPGSYRRRVLDNPPGWLALDVLNSATWRRAQVPAVNLHTTALSLARFYAGLTGEIRTVQVAGEDRLLQRHVNWGLGVQVEETGEFGMGGIGGCDAFANPGRGYAYAYVTRCLGDFDRSERLIEALEECL</sequence>
<name>A0A8J3ZCU2_9ACTN</name>
<keyword evidence="3" id="KW-1185">Reference proteome</keyword>
<dbReference type="PANTHER" id="PTHR43319">
    <property type="entry name" value="BETA-LACTAMASE-RELATED"/>
    <property type="match status" value="1"/>
</dbReference>
<dbReference type="RefSeq" id="WP_204004996.1">
    <property type="nucleotide sequence ID" value="NZ_BOPG01000056.1"/>
</dbReference>
<feature type="domain" description="Beta-lactamase-related" evidence="1">
    <location>
        <begin position="15"/>
        <end position="330"/>
    </location>
</feature>
<dbReference type="InterPro" id="IPR001466">
    <property type="entry name" value="Beta-lactam-related"/>
</dbReference>
<dbReference type="InterPro" id="IPR012338">
    <property type="entry name" value="Beta-lactam/transpept-like"/>
</dbReference>
<dbReference type="Pfam" id="PF00144">
    <property type="entry name" value="Beta-lactamase"/>
    <property type="match status" value="1"/>
</dbReference>
<comment type="caution">
    <text evidence="2">The sequence shown here is derived from an EMBL/GenBank/DDBJ whole genome shotgun (WGS) entry which is preliminary data.</text>
</comment>
<dbReference type="Gene3D" id="3.40.710.10">
    <property type="entry name" value="DD-peptidase/beta-lactamase superfamily"/>
    <property type="match status" value="1"/>
</dbReference>
<evidence type="ECO:0000313" key="3">
    <source>
        <dbReference type="Proteomes" id="UP000612585"/>
    </source>
</evidence>
<protein>
    <submittedName>
        <fullName evidence="2">Carboxylesterase</fullName>
    </submittedName>
</protein>
<gene>
    <name evidence="2" type="primary">estC</name>
    <name evidence="2" type="ORF">Vau01_080630</name>
</gene>
<dbReference type="EMBL" id="BOPG01000056">
    <property type="protein sequence ID" value="GIJ60547.1"/>
    <property type="molecule type" value="Genomic_DNA"/>
</dbReference>
<proteinExistence type="predicted"/>
<dbReference type="Proteomes" id="UP000612585">
    <property type="component" value="Unassembled WGS sequence"/>
</dbReference>
<dbReference type="SUPFAM" id="SSF56601">
    <property type="entry name" value="beta-lactamase/transpeptidase-like"/>
    <property type="match status" value="1"/>
</dbReference>
<organism evidence="2 3">
    <name type="scientific">Virgisporangium aurantiacum</name>
    <dbReference type="NCBI Taxonomy" id="175570"/>
    <lineage>
        <taxon>Bacteria</taxon>
        <taxon>Bacillati</taxon>
        <taxon>Actinomycetota</taxon>
        <taxon>Actinomycetes</taxon>
        <taxon>Micromonosporales</taxon>
        <taxon>Micromonosporaceae</taxon>
        <taxon>Virgisporangium</taxon>
    </lineage>
</organism>